<protein>
    <submittedName>
        <fullName evidence="4">MoxR family ATPase</fullName>
    </submittedName>
</protein>
<evidence type="ECO:0000259" key="3">
    <source>
        <dbReference type="Pfam" id="PF17863"/>
    </source>
</evidence>
<gene>
    <name evidence="4" type="ORF">GCM10023205_38940</name>
</gene>
<dbReference type="Proteomes" id="UP001500466">
    <property type="component" value="Unassembled WGS sequence"/>
</dbReference>
<accession>A0ABP9HFG5</accession>
<dbReference type="Pfam" id="PF07726">
    <property type="entry name" value="AAA_3"/>
    <property type="match status" value="1"/>
</dbReference>
<feature type="compositionally biased region" description="Pro residues" evidence="1">
    <location>
        <begin position="1"/>
        <end position="18"/>
    </location>
</feature>
<name>A0ABP9HFG5_9ACTN</name>
<organism evidence="4 5">
    <name type="scientific">Yinghuangia aomiensis</name>
    <dbReference type="NCBI Taxonomy" id="676205"/>
    <lineage>
        <taxon>Bacteria</taxon>
        <taxon>Bacillati</taxon>
        <taxon>Actinomycetota</taxon>
        <taxon>Actinomycetes</taxon>
        <taxon>Kitasatosporales</taxon>
        <taxon>Streptomycetaceae</taxon>
        <taxon>Yinghuangia</taxon>
    </lineage>
</organism>
<reference evidence="5" key="1">
    <citation type="journal article" date="2019" name="Int. J. Syst. Evol. Microbiol.">
        <title>The Global Catalogue of Microorganisms (GCM) 10K type strain sequencing project: providing services to taxonomists for standard genome sequencing and annotation.</title>
        <authorList>
            <consortium name="The Broad Institute Genomics Platform"/>
            <consortium name="The Broad Institute Genome Sequencing Center for Infectious Disease"/>
            <person name="Wu L."/>
            <person name="Ma J."/>
        </authorList>
    </citation>
    <scope>NUCLEOTIDE SEQUENCE [LARGE SCALE GENOMIC DNA]</scope>
    <source>
        <strain evidence="5">JCM 17986</strain>
    </source>
</reference>
<proteinExistence type="predicted"/>
<dbReference type="InterPro" id="IPR041628">
    <property type="entry name" value="ChlI/MoxR_AAA_lid"/>
</dbReference>
<dbReference type="Gene3D" id="3.40.50.300">
    <property type="entry name" value="P-loop containing nucleotide triphosphate hydrolases"/>
    <property type="match status" value="1"/>
</dbReference>
<feature type="domain" description="ATPase AAA-3" evidence="2">
    <location>
        <begin position="74"/>
        <end position="204"/>
    </location>
</feature>
<evidence type="ECO:0000313" key="5">
    <source>
        <dbReference type="Proteomes" id="UP001500466"/>
    </source>
</evidence>
<feature type="region of interest" description="Disordered" evidence="1">
    <location>
        <begin position="1"/>
        <end position="27"/>
    </location>
</feature>
<evidence type="ECO:0000256" key="1">
    <source>
        <dbReference type="SAM" id="MobiDB-lite"/>
    </source>
</evidence>
<dbReference type="CDD" id="cd00009">
    <property type="entry name" value="AAA"/>
    <property type="match status" value="1"/>
</dbReference>
<evidence type="ECO:0000313" key="4">
    <source>
        <dbReference type="EMBL" id="GAA4969787.1"/>
    </source>
</evidence>
<sequence>MSTNPHPAPVGGPVPGPPADAGTPAGPSVAYHAPDALRLFRECFHALADNVERVLTGKREVVELALTALFAEGHLLVEDVPGTGKTTLARAISASLDATCQRVQFTPDLLPSDITGVSMFRQTTNAFEFLPGPVFANIVIGDEINRASPKTQSALLEVMEEGRVTVDGVAHPVPRPFMVVATQNPVDMSGTYPLPEAQLDRFLMRITVGYPDTRSEVRVAAGAVGTPVVETLPAIAAAHHIGEFIEVARNRVQAAEPVVDYAVRIAQATRTSPHVRLGAGPRGSVALIRAAKVRAASQERGHVLPEDIKALAEPVLTHRLLLSPDAELSGWTAEAVLADILSVVPTPVVGGLAGARR</sequence>
<dbReference type="Pfam" id="PF17863">
    <property type="entry name" value="AAA_lid_2"/>
    <property type="match status" value="1"/>
</dbReference>
<dbReference type="InterPro" id="IPR027417">
    <property type="entry name" value="P-loop_NTPase"/>
</dbReference>
<dbReference type="EMBL" id="BAABHS010000013">
    <property type="protein sequence ID" value="GAA4969787.1"/>
    <property type="molecule type" value="Genomic_DNA"/>
</dbReference>
<dbReference type="RefSeq" id="WP_345676825.1">
    <property type="nucleotide sequence ID" value="NZ_BAABHS010000013.1"/>
</dbReference>
<dbReference type="SUPFAM" id="SSF52540">
    <property type="entry name" value="P-loop containing nucleoside triphosphate hydrolases"/>
    <property type="match status" value="1"/>
</dbReference>
<dbReference type="Gene3D" id="1.10.8.80">
    <property type="entry name" value="Magnesium chelatase subunit I, C-Terminal domain"/>
    <property type="match status" value="1"/>
</dbReference>
<dbReference type="InterPro" id="IPR050764">
    <property type="entry name" value="CbbQ/NirQ/NorQ/GpvN"/>
</dbReference>
<feature type="domain" description="ChlI/MoxR AAA lid" evidence="3">
    <location>
        <begin position="267"/>
        <end position="340"/>
    </location>
</feature>
<dbReference type="PANTHER" id="PTHR42759">
    <property type="entry name" value="MOXR FAMILY PROTEIN"/>
    <property type="match status" value="1"/>
</dbReference>
<keyword evidence="5" id="KW-1185">Reference proteome</keyword>
<dbReference type="PIRSF" id="PIRSF002849">
    <property type="entry name" value="AAA_ATPase_chaperone_MoxR_prd"/>
    <property type="match status" value="1"/>
</dbReference>
<dbReference type="InterPro" id="IPR011703">
    <property type="entry name" value="ATPase_AAA-3"/>
</dbReference>
<dbReference type="PANTHER" id="PTHR42759:SF5">
    <property type="entry name" value="METHANOL DEHYDROGENASE REGULATOR"/>
    <property type="match status" value="1"/>
</dbReference>
<evidence type="ECO:0000259" key="2">
    <source>
        <dbReference type="Pfam" id="PF07726"/>
    </source>
</evidence>
<comment type="caution">
    <text evidence="4">The sequence shown here is derived from an EMBL/GenBank/DDBJ whole genome shotgun (WGS) entry which is preliminary data.</text>
</comment>